<organism evidence="5 6">
    <name type="scientific">Thyridium curvatum</name>
    <dbReference type="NCBI Taxonomy" id="1093900"/>
    <lineage>
        <taxon>Eukaryota</taxon>
        <taxon>Fungi</taxon>
        <taxon>Dikarya</taxon>
        <taxon>Ascomycota</taxon>
        <taxon>Pezizomycotina</taxon>
        <taxon>Sordariomycetes</taxon>
        <taxon>Sordariomycetidae</taxon>
        <taxon>Thyridiales</taxon>
        <taxon>Thyridiaceae</taxon>
        <taxon>Thyridium</taxon>
    </lineage>
</organism>
<reference evidence="5 6" key="1">
    <citation type="submission" date="2019-06" db="EMBL/GenBank/DDBJ databases">
        <title>Draft genome sequence of the filamentous fungus Phialemoniopsis curvata isolated from diesel fuel.</title>
        <authorList>
            <person name="Varaljay V.A."/>
            <person name="Lyon W.J."/>
            <person name="Crouch A.L."/>
            <person name="Drake C.E."/>
            <person name="Hollomon J.M."/>
            <person name="Nadeau L.J."/>
            <person name="Nunn H.S."/>
            <person name="Stevenson B.S."/>
            <person name="Bojanowski C.L."/>
            <person name="Crookes-Goodson W.J."/>
        </authorList>
    </citation>
    <scope>NUCLEOTIDE SEQUENCE [LARGE SCALE GENOMIC DNA]</scope>
    <source>
        <strain evidence="5 6">D216</strain>
    </source>
</reference>
<dbReference type="Gene3D" id="3.40.50.12780">
    <property type="entry name" value="N-terminal domain of ligase-like"/>
    <property type="match status" value="1"/>
</dbReference>
<evidence type="ECO:0000259" key="4">
    <source>
        <dbReference type="PROSITE" id="PS50075"/>
    </source>
</evidence>
<dbReference type="InterPro" id="IPR042099">
    <property type="entry name" value="ANL_N_sf"/>
</dbReference>
<gene>
    <name evidence="5" type="ORF">E0L32_001183</name>
</gene>
<dbReference type="Gene3D" id="3.40.50.720">
    <property type="entry name" value="NAD(P)-binding Rossmann-like Domain"/>
    <property type="match status" value="1"/>
</dbReference>
<accession>A0A507ALA1</accession>
<evidence type="ECO:0000256" key="1">
    <source>
        <dbReference type="ARBA" id="ARBA00022450"/>
    </source>
</evidence>
<feature type="compositionally biased region" description="Polar residues" evidence="3">
    <location>
        <begin position="394"/>
        <end position="407"/>
    </location>
</feature>
<keyword evidence="6" id="KW-1185">Reference proteome</keyword>
<keyword evidence="2" id="KW-0597">Phosphoprotein</keyword>
<sequence length="1073" mass="118424">MTTLASLIGDLPRLDKVAETMAGRAVSGPDDFQSINDLITFLARTIPDSPLIAYPESELGAADFKDYTAKDLDSFADEAAKRLYSLGLKPSRLRADEADVIAMLGPSTMDYVVSILALSRMGFTILFLSTRLPADACIALLQETKCVRIVSHVKSQATVAKIQEEGYGLQSFGMPDHSVWNSCCSSGPRFQRETELLNESDTVAFIVHSSGSTGYPKPIYQSHRHCLNNYSTGAGMRAFVTNPLYHNHGICMMFRGMYQGKRVALYNANLPITNSHLVAAMRAAAFESFHCVPYALKVLTETEEGIEELAKAKLVLFGGSSCPDELGDLLVSRGVYLVGHYGATEVGQLMTSQRDANDHSWNYLRPLKTVRPYLFFDEVGPGIFETVVLDGLPTKTQSNSDNPPNSYRTRDTFTKHPTLPDRWKYLGRLDDRVTLFNGEKVLPIPFEHRVRQSDLVQDCVVFGVSQAFPGLLVFPSTRGADLNQEEFLDRLWPTIQNANEKAEQFGRVSREMVKVIYSMYPSTDKGTIIRAACYKQFEREIEAAYQNFELIGSKEKLNLDVADLERYLTKLLSQQLGVEPADLASDADLFAAGIDSLQAITARATIVREIDLGGKMPGQNVVFDHPKVAQLAKYLHSLRTGSALETETEEDTMRKLVSKYSNFTPFKPGVQVPVGEVVVLTGATGSLGAHIVSQLVSLPHVRHVYCLVRASSPEDAHKRLLDSLDARGLRSGLDDDEAHQRIVKGLGFYPRSSRFTALPADLGRTDLGLGTDVYTALKSVVTSVIHSAWAVNFTIRLHSFEAQHIAGLRNLLDLCLSVPFARPARMAFISSISVAAGTPAPAHVPETLVSDIAHVQPMGYARSKWVAEQIIYHAATSTGIDARALRSGQIIGDSIAGRWNATEAIPLMIRSAETLGALPSLNESPSWIPVDRAAAAVLELAHLDAPGTQASGYFQVRDEDDVVYHVQNPRCADWSTEILPALAAAGLQFEVVSQREWVKRLREGEQDPAKNPTVKLVDFFTEKYDNDKPGRRGLVYETRRTETRSKSIAAGFDLVGSDLLRKCVRNWKERDWN</sequence>
<dbReference type="Pfam" id="PF07993">
    <property type="entry name" value="NAD_binding_4"/>
    <property type="match status" value="1"/>
</dbReference>
<dbReference type="OrthoDB" id="429813at2759"/>
<dbReference type="SMART" id="SM00823">
    <property type="entry name" value="PKS_PP"/>
    <property type="match status" value="1"/>
</dbReference>
<protein>
    <recommendedName>
        <fullName evidence="4">Carrier domain-containing protein</fullName>
    </recommendedName>
</protein>
<dbReference type="GeneID" id="41968630"/>
<evidence type="ECO:0000313" key="6">
    <source>
        <dbReference type="Proteomes" id="UP000319257"/>
    </source>
</evidence>
<keyword evidence="1" id="KW-0596">Phosphopantetheine</keyword>
<dbReference type="PROSITE" id="PS50075">
    <property type="entry name" value="CARRIER"/>
    <property type="match status" value="1"/>
</dbReference>
<dbReference type="InterPro" id="IPR020806">
    <property type="entry name" value="PKS_PP-bd"/>
</dbReference>
<name>A0A507ALA1_9PEZI</name>
<evidence type="ECO:0000256" key="2">
    <source>
        <dbReference type="ARBA" id="ARBA00022553"/>
    </source>
</evidence>
<evidence type="ECO:0000313" key="5">
    <source>
        <dbReference type="EMBL" id="TPX11365.1"/>
    </source>
</evidence>
<evidence type="ECO:0000256" key="3">
    <source>
        <dbReference type="SAM" id="MobiDB-lite"/>
    </source>
</evidence>
<dbReference type="InterPro" id="IPR013120">
    <property type="entry name" value="FAR_NAD-bd"/>
</dbReference>
<dbReference type="PANTHER" id="PTHR43439:SF2">
    <property type="entry name" value="ENZYME, PUTATIVE (JCVI)-RELATED"/>
    <property type="match status" value="1"/>
</dbReference>
<dbReference type="EMBL" id="SKBQ01000004">
    <property type="protein sequence ID" value="TPX11365.1"/>
    <property type="molecule type" value="Genomic_DNA"/>
</dbReference>
<dbReference type="Pfam" id="PF00501">
    <property type="entry name" value="AMP-binding"/>
    <property type="match status" value="1"/>
</dbReference>
<dbReference type="PANTHER" id="PTHR43439">
    <property type="entry name" value="PHENYLACETATE-COENZYME A LIGASE"/>
    <property type="match status" value="1"/>
</dbReference>
<dbReference type="PROSITE" id="PS00455">
    <property type="entry name" value="AMP_BINDING"/>
    <property type="match status" value="1"/>
</dbReference>
<dbReference type="InterPro" id="IPR020845">
    <property type="entry name" value="AMP-binding_CS"/>
</dbReference>
<dbReference type="SUPFAM" id="SSF47336">
    <property type="entry name" value="ACP-like"/>
    <property type="match status" value="1"/>
</dbReference>
<dbReference type="STRING" id="1093900.A0A507ALA1"/>
<dbReference type="Pfam" id="PF23562">
    <property type="entry name" value="AMP-binding_C_3"/>
    <property type="match status" value="1"/>
</dbReference>
<dbReference type="PROSITE" id="PS00012">
    <property type="entry name" value="PHOSPHOPANTETHEINE"/>
    <property type="match status" value="1"/>
</dbReference>
<dbReference type="InterPro" id="IPR000873">
    <property type="entry name" value="AMP-dep_synth/lig_dom"/>
</dbReference>
<dbReference type="Gene3D" id="1.10.1200.10">
    <property type="entry name" value="ACP-like"/>
    <property type="match status" value="1"/>
</dbReference>
<dbReference type="InterPro" id="IPR051414">
    <property type="entry name" value="Adenylate-forming_Reductase"/>
</dbReference>
<dbReference type="GO" id="GO:0031177">
    <property type="term" value="F:phosphopantetheine binding"/>
    <property type="evidence" value="ECO:0007669"/>
    <property type="project" value="InterPro"/>
</dbReference>
<dbReference type="RefSeq" id="XP_030993076.1">
    <property type="nucleotide sequence ID" value="XM_031134647.1"/>
</dbReference>
<dbReference type="SUPFAM" id="SSF56801">
    <property type="entry name" value="Acetyl-CoA synthetase-like"/>
    <property type="match status" value="1"/>
</dbReference>
<dbReference type="InterPro" id="IPR006162">
    <property type="entry name" value="Ppantetheine_attach_site"/>
</dbReference>
<dbReference type="SUPFAM" id="SSF51735">
    <property type="entry name" value="NAD(P)-binding Rossmann-fold domains"/>
    <property type="match status" value="1"/>
</dbReference>
<dbReference type="AlphaFoldDB" id="A0A507ALA1"/>
<feature type="domain" description="Carrier" evidence="4">
    <location>
        <begin position="562"/>
        <end position="639"/>
    </location>
</feature>
<proteinExistence type="predicted"/>
<dbReference type="Pfam" id="PF00550">
    <property type="entry name" value="PP-binding"/>
    <property type="match status" value="1"/>
</dbReference>
<dbReference type="InterPro" id="IPR009081">
    <property type="entry name" value="PP-bd_ACP"/>
</dbReference>
<dbReference type="InterPro" id="IPR036291">
    <property type="entry name" value="NAD(P)-bd_dom_sf"/>
</dbReference>
<feature type="region of interest" description="Disordered" evidence="3">
    <location>
        <begin position="394"/>
        <end position="413"/>
    </location>
</feature>
<dbReference type="Proteomes" id="UP000319257">
    <property type="component" value="Unassembled WGS sequence"/>
</dbReference>
<comment type="caution">
    <text evidence="5">The sequence shown here is derived from an EMBL/GenBank/DDBJ whole genome shotgun (WGS) entry which is preliminary data.</text>
</comment>
<dbReference type="InterPro" id="IPR036736">
    <property type="entry name" value="ACP-like_sf"/>
</dbReference>
<dbReference type="InParanoid" id="A0A507ALA1"/>